<dbReference type="InterPro" id="IPR027417">
    <property type="entry name" value="P-loop_NTPase"/>
</dbReference>
<feature type="domain" description="NACHT" evidence="1">
    <location>
        <begin position="307"/>
        <end position="427"/>
    </location>
</feature>
<dbReference type="InterPro" id="IPR007111">
    <property type="entry name" value="NACHT_NTPase"/>
</dbReference>
<dbReference type="Pfam" id="PF05729">
    <property type="entry name" value="NACHT"/>
    <property type="match status" value="1"/>
</dbReference>
<comment type="caution">
    <text evidence="2">The sequence shown here is derived from an EMBL/GenBank/DDBJ whole genome shotgun (WGS) entry which is preliminary data.</text>
</comment>
<name>A0ABU9HBI6_9GAMM</name>
<organism evidence="2 3">
    <name type="scientific">Psychromonas arctica</name>
    <dbReference type="NCBI Taxonomy" id="168275"/>
    <lineage>
        <taxon>Bacteria</taxon>
        <taxon>Pseudomonadati</taxon>
        <taxon>Pseudomonadota</taxon>
        <taxon>Gammaproteobacteria</taxon>
        <taxon>Alteromonadales</taxon>
        <taxon>Psychromonadaceae</taxon>
        <taxon>Psychromonas</taxon>
    </lineage>
</organism>
<protein>
    <submittedName>
        <fullName evidence="2">NACHT domain-containing protein</fullName>
    </submittedName>
</protein>
<sequence>MNNKTKLISNNSVNFNDFSDRRFEEFSHRLFEFRIQDELVSYHDKATLMCGVGEKGRDISLYNHGTASGLVQCKLNSSGNLTQPSAAKEIIKFVLHSIIDSSLIPNIHKFQYYFVISHKAANTTIELLNGFNKQITQSGKLEEWTTSVIGKYEAFNKLKYKNIKKELIGTLNNLKVEWLQGSDINGYVSKYQALTNEFFEIKTVLETQPVLNELQKISDNISPDLKPKRIVFLKKYKETALTYLSSVRFIGHATRFNKPQNMTISSLYVEPLLKRIQDKKDTEINDSYGENAEDNNLTTEYILNSTHHQIILGDPGAGKSLLVKNIMIKIFELANETPFRVELRKYIQENNRNNLSILEYLKILLNSEYQLEVEKNILEEIIEHTQTVFLFDGLDEIFDISQKENTVNVIKNFCNSYPKVKCIVTSRFIGFNDVEFDKEYFDKLSILPFIEPQVEEFIDNFFSTQINNKKLRVQEATNCKSQIQNVSVELKSNPLILSLMSMLALNNVQIPDSRLEVYESITETLVEKRDIEEKELKFDIKNIRNIKGAFSSLAYWQYCQNSNDKKATNEMAILHIADYLFKKRNCDDIEEAKDSAEKFIKYAEKRSIYFDNNFTHKTFSEYYTANFICMNYNNNPANISLRDKVIKDNLGDPVWHVVFELLFSMIDKQVDDYEVIENLFKPHLNTTIPLTSLFLLSQIRILSNMDKDLIANIFENVIYLLINLKLVQYDREPFHEGSFDHDEVKLAQLLRSYVDSECKLDILAEVMLKIETKLKSKTHRINFYSLACTLNSSSSNKFYNNESTFEDAAQIDTYLYKIFYKDKFSLKHAMKVFKSEQLFERIYIRLSGGTFYIGLIERWLRTDPKENDSDDLLLLVDDIIANNNESVIDEYMSFSHVTDSVNVALNLFKCFASSNNKHPDFFEKTILSITNGLNLDTISERNIRNVKIKANVLKLKEYVFSLKHEKATELLDSILSK</sequence>
<reference evidence="2 3" key="1">
    <citation type="submission" date="2024-02" db="EMBL/GenBank/DDBJ databases">
        <title>Bacteria isolated from the canopy kelp, Nereocystis luetkeana.</title>
        <authorList>
            <person name="Pfister C.A."/>
            <person name="Younker I.T."/>
            <person name="Light S.H."/>
        </authorList>
    </citation>
    <scope>NUCLEOTIDE SEQUENCE [LARGE SCALE GENOMIC DNA]</scope>
    <source>
        <strain evidence="2 3">TI.2.07</strain>
    </source>
</reference>
<dbReference type="Gene3D" id="3.40.50.300">
    <property type="entry name" value="P-loop containing nucleotide triphosphate hydrolases"/>
    <property type="match status" value="1"/>
</dbReference>
<gene>
    <name evidence="2" type="ORF">V6255_08380</name>
</gene>
<dbReference type="RefSeq" id="WP_341627738.1">
    <property type="nucleotide sequence ID" value="NZ_JBAKBA010000016.1"/>
</dbReference>
<keyword evidence="3" id="KW-1185">Reference proteome</keyword>
<dbReference type="PANTHER" id="PTHR46844:SF1">
    <property type="entry name" value="SLR5058 PROTEIN"/>
    <property type="match status" value="1"/>
</dbReference>
<accession>A0ABU9HBI6</accession>
<dbReference type="PANTHER" id="PTHR46844">
    <property type="entry name" value="SLR5058 PROTEIN"/>
    <property type="match status" value="1"/>
</dbReference>
<dbReference type="PROSITE" id="PS50837">
    <property type="entry name" value="NACHT"/>
    <property type="match status" value="1"/>
</dbReference>
<proteinExistence type="predicted"/>
<dbReference type="Proteomes" id="UP001366060">
    <property type="component" value="Unassembled WGS sequence"/>
</dbReference>
<dbReference type="SUPFAM" id="SSF52540">
    <property type="entry name" value="P-loop containing nucleoside triphosphate hydrolases"/>
    <property type="match status" value="1"/>
</dbReference>
<evidence type="ECO:0000313" key="3">
    <source>
        <dbReference type="Proteomes" id="UP001366060"/>
    </source>
</evidence>
<evidence type="ECO:0000313" key="2">
    <source>
        <dbReference type="EMBL" id="MEL0659155.1"/>
    </source>
</evidence>
<dbReference type="EMBL" id="JBAKBA010000016">
    <property type="protein sequence ID" value="MEL0659155.1"/>
    <property type="molecule type" value="Genomic_DNA"/>
</dbReference>
<evidence type="ECO:0000259" key="1">
    <source>
        <dbReference type="PROSITE" id="PS50837"/>
    </source>
</evidence>